<dbReference type="SUPFAM" id="SSF46689">
    <property type="entry name" value="Homeodomain-like"/>
    <property type="match status" value="1"/>
</dbReference>
<dbReference type="EMBL" id="CP120630">
    <property type="protein sequence ID" value="WEW60466.1"/>
    <property type="molecule type" value="Genomic_DNA"/>
</dbReference>
<reference evidence="1" key="1">
    <citation type="submission" date="2023-03" db="EMBL/GenBank/DDBJ databases">
        <title>Emydomyces testavorans Genome Sequence.</title>
        <authorList>
            <person name="Hoyer L."/>
        </authorList>
    </citation>
    <scope>NUCLEOTIDE SEQUENCE</scope>
    <source>
        <strain evidence="1">16-2883</strain>
    </source>
</reference>
<gene>
    <name evidence="1" type="ORF">PRK78_005952</name>
</gene>
<evidence type="ECO:0000313" key="2">
    <source>
        <dbReference type="Proteomes" id="UP001219355"/>
    </source>
</evidence>
<proteinExistence type="predicted"/>
<dbReference type="InterPro" id="IPR009057">
    <property type="entry name" value="Homeodomain-like_sf"/>
</dbReference>
<evidence type="ECO:0000313" key="1">
    <source>
        <dbReference type="EMBL" id="WEW60466.1"/>
    </source>
</evidence>
<name>A0AAF0DKI5_9EURO</name>
<accession>A0AAF0DKI5</accession>
<dbReference type="AlphaFoldDB" id="A0AAF0DKI5"/>
<protein>
    <recommendedName>
        <fullName evidence="3">Myb-like domain-containing protein</fullName>
    </recommendedName>
</protein>
<organism evidence="1 2">
    <name type="scientific">Emydomyces testavorans</name>
    <dbReference type="NCBI Taxonomy" id="2070801"/>
    <lineage>
        <taxon>Eukaryota</taxon>
        <taxon>Fungi</taxon>
        <taxon>Dikarya</taxon>
        <taxon>Ascomycota</taxon>
        <taxon>Pezizomycotina</taxon>
        <taxon>Eurotiomycetes</taxon>
        <taxon>Eurotiomycetidae</taxon>
        <taxon>Onygenales</taxon>
        <taxon>Nannizziopsiaceae</taxon>
        <taxon>Emydomyces</taxon>
    </lineage>
</organism>
<dbReference type="Proteomes" id="UP001219355">
    <property type="component" value="Chromosome 4"/>
</dbReference>
<sequence>MSAANNGRWTKEEDIFVAAMRLGTSLNWGQIETLFPKTFKGITPSKKDLESRFNKNLKPKLDIDKEKRTVADIIDDYRHYGKATYPEDQEVIDQALIYLSSVEESDRLW</sequence>
<keyword evidence="2" id="KW-1185">Reference proteome</keyword>
<evidence type="ECO:0008006" key="3">
    <source>
        <dbReference type="Google" id="ProtNLM"/>
    </source>
</evidence>